<evidence type="ECO:0000313" key="3">
    <source>
        <dbReference type="EMBL" id="ERT06323.1"/>
    </source>
</evidence>
<feature type="domain" description="H-type lectin" evidence="2">
    <location>
        <begin position="107"/>
        <end position="172"/>
    </location>
</feature>
<dbReference type="Pfam" id="PF09458">
    <property type="entry name" value="H_lectin"/>
    <property type="match status" value="1"/>
</dbReference>
<dbReference type="EMBL" id="AUZM01000038">
    <property type="protein sequence ID" value="ERT06323.1"/>
    <property type="molecule type" value="Genomic_DNA"/>
</dbReference>
<gene>
    <name evidence="3" type="ORF">M595_3711</name>
</gene>
<evidence type="ECO:0000256" key="1">
    <source>
        <dbReference type="SAM" id="Coils"/>
    </source>
</evidence>
<dbReference type="GO" id="GO:0030246">
    <property type="term" value="F:carbohydrate binding"/>
    <property type="evidence" value="ECO:0007669"/>
    <property type="project" value="UniProtKB-KW"/>
</dbReference>
<keyword evidence="4" id="KW-1185">Reference proteome</keyword>
<dbReference type="Proteomes" id="UP000017127">
    <property type="component" value="Unassembled WGS sequence"/>
</dbReference>
<accession>U7QEI3</accession>
<evidence type="ECO:0000313" key="4">
    <source>
        <dbReference type="Proteomes" id="UP000017127"/>
    </source>
</evidence>
<dbReference type="SUPFAM" id="SSF141086">
    <property type="entry name" value="Agglutinin HPA-like"/>
    <property type="match status" value="1"/>
</dbReference>
<keyword evidence="3" id="KW-0430">Lectin</keyword>
<organism evidence="3 4">
    <name type="scientific">Lyngbya aestuarii BL J</name>
    <dbReference type="NCBI Taxonomy" id="1348334"/>
    <lineage>
        <taxon>Bacteria</taxon>
        <taxon>Bacillati</taxon>
        <taxon>Cyanobacteriota</taxon>
        <taxon>Cyanophyceae</taxon>
        <taxon>Oscillatoriophycideae</taxon>
        <taxon>Oscillatoriales</taxon>
        <taxon>Microcoleaceae</taxon>
        <taxon>Lyngbya</taxon>
    </lineage>
</organism>
<dbReference type="RefSeq" id="WP_023067426.1">
    <property type="nucleotide sequence ID" value="NZ_AUZM01000038.1"/>
</dbReference>
<keyword evidence="1" id="KW-0175">Coiled coil</keyword>
<dbReference type="OrthoDB" id="510289at2"/>
<proteinExistence type="predicted"/>
<evidence type="ECO:0000259" key="2">
    <source>
        <dbReference type="Pfam" id="PF09458"/>
    </source>
</evidence>
<dbReference type="Gene3D" id="2.60.40.2080">
    <property type="match status" value="1"/>
</dbReference>
<dbReference type="AlphaFoldDB" id="U7QEI3"/>
<sequence length="174" mass="19928">MNSNDNKTPLEYYERAIQELTNTREQLQTELESIKQLKDEFKSTQNELAKSKAEFQEKIQATNAELQKQKEKLYRIESGVFAGSINKTKGWKGTLTNGKGDNRCVRQYIEFGEAFNNPPKVVVGISYANVSREATHRLKVKAVDIDCKGFFLKIHTWGNTEVWGCDVNWLAYGL</sequence>
<comment type="caution">
    <text evidence="3">The sequence shown here is derived from an EMBL/GenBank/DDBJ whole genome shotgun (WGS) entry which is preliminary data.</text>
</comment>
<dbReference type="GO" id="GO:0007155">
    <property type="term" value="P:cell adhesion"/>
    <property type="evidence" value="ECO:0007669"/>
    <property type="project" value="InterPro"/>
</dbReference>
<dbReference type="InterPro" id="IPR019019">
    <property type="entry name" value="H-type_lectin_domain"/>
</dbReference>
<feature type="coiled-coil region" evidence="1">
    <location>
        <begin position="10"/>
        <end position="76"/>
    </location>
</feature>
<reference evidence="3 4" key="1">
    <citation type="journal article" date="2013" name="Front. Microbiol.">
        <title>Comparative genomic analyses of the cyanobacterium, Lyngbya aestuarii BL J, a powerful hydrogen producer.</title>
        <authorList>
            <person name="Kothari A."/>
            <person name="Vaughn M."/>
            <person name="Garcia-Pichel F."/>
        </authorList>
    </citation>
    <scope>NUCLEOTIDE SEQUENCE [LARGE SCALE GENOMIC DNA]</scope>
    <source>
        <strain evidence="3 4">BL J</strain>
    </source>
</reference>
<protein>
    <submittedName>
        <fullName evidence="3">H-type lectin domain protein</fullName>
    </submittedName>
</protein>
<dbReference type="InterPro" id="IPR037221">
    <property type="entry name" value="H-type_lectin_dom_sf"/>
</dbReference>
<name>U7QEI3_9CYAN</name>